<gene>
    <name evidence="3" type="ORF">QBC34DRAFT_100802</name>
</gene>
<evidence type="ECO:0000256" key="2">
    <source>
        <dbReference type="SAM" id="Phobius"/>
    </source>
</evidence>
<comment type="caution">
    <text evidence="3">The sequence shown here is derived from an EMBL/GenBank/DDBJ whole genome shotgun (WGS) entry which is preliminary data.</text>
</comment>
<evidence type="ECO:0000313" key="3">
    <source>
        <dbReference type="EMBL" id="KAK4448912.1"/>
    </source>
</evidence>
<feature type="region of interest" description="Disordered" evidence="1">
    <location>
        <begin position="269"/>
        <end position="302"/>
    </location>
</feature>
<keyword evidence="2" id="KW-1133">Transmembrane helix</keyword>
<dbReference type="Proteomes" id="UP001321760">
    <property type="component" value="Unassembled WGS sequence"/>
</dbReference>
<reference evidence="3" key="1">
    <citation type="journal article" date="2023" name="Mol. Phylogenet. Evol.">
        <title>Genome-scale phylogeny and comparative genomics of the fungal order Sordariales.</title>
        <authorList>
            <person name="Hensen N."/>
            <person name="Bonometti L."/>
            <person name="Westerberg I."/>
            <person name="Brannstrom I.O."/>
            <person name="Guillou S."/>
            <person name="Cros-Aarteil S."/>
            <person name="Calhoun S."/>
            <person name="Haridas S."/>
            <person name="Kuo A."/>
            <person name="Mondo S."/>
            <person name="Pangilinan J."/>
            <person name="Riley R."/>
            <person name="LaButti K."/>
            <person name="Andreopoulos B."/>
            <person name="Lipzen A."/>
            <person name="Chen C."/>
            <person name="Yan M."/>
            <person name="Daum C."/>
            <person name="Ng V."/>
            <person name="Clum A."/>
            <person name="Steindorff A."/>
            <person name="Ohm R.A."/>
            <person name="Martin F."/>
            <person name="Silar P."/>
            <person name="Natvig D.O."/>
            <person name="Lalanne C."/>
            <person name="Gautier V."/>
            <person name="Ament-Velasquez S.L."/>
            <person name="Kruys A."/>
            <person name="Hutchinson M.I."/>
            <person name="Powell A.J."/>
            <person name="Barry K."/>
            <person name="Miller A.N."/>
            <person name="Grigoriev I.V."/>
            <person name="Debuchy R."/>
            <person name="Gladieux P."/>
            <person name="Hiltunen Thoren M."/>
            <person name="Johannesson H."/>
        </authorList>
    </citation>
    <scope>NUCLEOTIDE SEQUENCE</scope>
    <source>
        <strain evidence="3">PSN243</strain>
    </source>
</reference>
<feature type="transmembrane region" description="Helical" evidence="2">
    <location>
        <begin position="214"/>
        <end position="239"/>
    </location>
</feature>
<evidence type="ECO:0000256" key="1">
    <source>
        <dbReference type="SAM" id="MobiDB-lite"/>
    </source>
</evidence>
<reference evidence="3" key="2">
    <citation type="submission" date="2023-05" db="EMBL/GenBank/DDBJ databases">
        <authorList>
            <consortium name="Lawrence Berkeley National Laboratory"/>
            <person name="Steindorff A."/>
            <person name="Hensen N."/>
            <person name="Bonometti L."/>
            <person name="Westerberg I."/>
            <person name="Brannstrom I.O."/>
            <person name="Guillou S."/>
            <person name="Cros-Aarteil S."/>
            <person name="Calhoun S."/>
            <person name="Haridas S."/>
            <person name="Kuo A."/>
            <person name="Mondo S."/>
            <person name="Pangilinan J."/>
            <person name="Riley R."/>
            <person name="Labutti K."/>
            <person name="Andreopoulos B."/>
            <person name="Lipzen A."/>
            <person name="Chen C."/>
            <person name="Yanf M."/>
            <person name="Daum C."/>
            <person name="Ng V."/>
            <person name="Clum A."/>
            <person name="Ohm R."/>
            <person name="Martin F."/>
            <person name="Silar P."/>
            <person name="Natvig D."/>
            <person name="Lalanne C."/>
            <person name="Gautier V."/>
            <person name="Ament-Velasquez S.L."/>
            <person name="Kruys A."/>
            <person name="Hutchinson M.I."/>
            <person name="Powell A.J."/>
            <person name="Barry K."/>
            <person name="Miller A.N."/>
            <person name="Grigoriev I.V."/>
            <person name="Debuchy R."/>
            <person name="Gladieux P."/>
            <person name="Thoren M.H."/>
            <person name="Johannesson H."/>
        </authorList>
    </citation>
    <scope>NUCLEOTIDE SEQUENCE</scope>
    <source>
        <strain evidence="3">PSN243</strain>
    </source>
</reference>
<dbReference type="AlphaFoldDB" id="A0AAV9GNG0"/>
<dbReference type="EMBL" id="MU865940">
    <property type="protein sequence ID" value="KAK4448912.1"/>
    <property type="molecule type" value="Genomic_DNA"/>
</dbReference>
<evidence type="ECO:0000313" key="4">
    <source>
        <dbReference type="Proteomes" id="UP001321760"/>
    </source>
</evidence>
<keyword evidence="4" id="KW-1185">Reference proteome</keyword>
<proteinExistence type="predicted"/>
<protein>
    <recommendedName>
        <fullName evidence="5">Mid2 domain-containing protein</fullName>
    </recommendedName>
</protein>
<keyword evidence="2" id="KW-0812">Transmembrane</keyword>
<keyword evidence="2" id="KW-0472">Membrane</keyword>
<evidence type="ECO:0008006" key="5">
    <source>
        <dbReference type="Google" id="ProtNLM"/>
    </source>
</evidence>
<accession>A0AAV9GNG0</accession>
<name>A0AAV9GNG0_9PEZI</name>
<sequence>MRLSNNVLLGLWIPGSVCRKAPVPAHGMLAPLQTPGPVLGQYDLQKRQDDNGWGEICGYVRGDARSPFGCAASSTCRTDTRASVIHCCPATPAAGATCVAMTACLDSTAFTSLTATRATSSNPISYETGWCTSSAYPSCVQYLYATSPLSGFTWLQCGKQATREVAILSATTGTETTPGSTVKFTPAPLPTVQVIIITATPIPPASTSESSLPVGAIVGGAVGGLAVICLLIFGLFYVYHHKKKHRGDQPIPQHDLGYGPPADFRGSMVKEPYYGSPLPSPQFQRHELPVESGDRQLREMPG</sequence>
<feature type="compositionally biased region" description="Basic and acidic residues" evidence="1">
    <location>
        <begin position="284"/>
        <end position="302"/>
    </location>
</feature>
<organism evidence="3 4">
    <name type="scientific">Podospora aff. communis PSN243</name>
    <dbReference type="NCBI Taxonomy" id="3040156"/>
    <lineage>
        <taxon>Eukaryota</taxon>
        <taxon>Fungi</taxon>
        <taxon>Dikarya</taxon>
        <taxon>Ascomycota</taxon>
        <taxon>Pezizomycotina</taxon>
        <taxon>Sordariomycetes</taxon>
        <taxon>Sordariomycetidae</taxon>
        <taxon>Sordariales</taxon>
        <taxon>Podosporaceae</taxon>
        <taxon>Podospora</taxon>
    </lineage>
</organism>